<dbReference type="Pfam" id="PF24088">
    <property type="entry name" value="DUF7373"/>
    <property type="match status" value="1"/>
</dbReference>
<dbReference type="Pfam" id="PF24092">
    <property type="entry name" value="DUF7373_C"/>
    <property type="match status" value="1"/>
</dbReference>
<feature type="domain" description="DUF7373" evidence="1">
    <location>
        <begin position="72"/>
        <end position="281"/>
    </location>
</feature>
<dbReference type="EMBL" id="OCTY01000002">
    <property type="protein sequence ID" value="SOJ56988.1"/>
    <property type="molecule type" value="Genomic_DNA"/>
</dbReference>
<protein>
    <submittedName>
        <fullName evidence="3">Uncharacterized protein</fullName>
    </submittedName>
</protein>
<sequence length="429" mass="44174">MKTACLGDWSSRRAPTAILAAALAAVIALAAGCTTRLPGNAVKSGGPAPPAADVALLDPGNYLRAPRPPLGVVANDDAGHRVEAHRMAQAVVGPWEVDNGLRSVQGHQAPTTALPNTASLSVLVFGTAMADQAGRHHFLVGFASGRASLTPATGQPSPPDKPKILDNAVLRFASAADATAAAAAMAATNLAIPRTDASGPVAANRLTIARYPTTLVNVAAVAQGAEAVAFTARGPYVLYQYAGSKDNQQAVADLITKTLDLQVPLIDHFQAPPADQPASLPADPTGLLARTVPATDPDVNHAAVYTPRGALHFRADPVATQKMYADAGIQGVSVDRTTVYEAIDPTAALKATEWLVRMDVPYLGYQSAAGITGLPSARCFDRGASSGDLAAVRYLCIAAAGRYAIKATAAQEVDAHQVMASQYLMLTAA</sequence>
<proteinExistence type="predicted"/>
<dbReference type="AlphaFoldDB" id="A0A7Z7NBK6"/>
<evidence type="ECO:0000313" key="3">
    <source>
        <dbReference type="EMBL" id="SOJ56988.1"/>
    </source>
</evidence>
<keyword evidence="4" id="KW-1185">Reference proteome</keyword>
<reference evidence="3 4" key="1">
    <citation type="submission" date="2017-10" db="EMBL/GenBank/DDBJ databases">
        <authorList>
            <consortium name="Urmite Genomes"/>
        </authorList>
    </citation>
    <scope>NUCLEOTIDE SEQUENCE [LARGE SCALE GENOMIC DNA]</scope>
    <source>
        <strain evidence="3 4">FB-527</strain>
    </source>
</reference>
<dbReference type="PROSITE" id="PS51257">
    <property type="entry name" value="PROKAR_LIPOPROTEIN"/>
    <property type="match status" value="1"/>
</dbReference>
<gene>
    <name evidence="3" type="ORF">MSIMFB_04466</name>
</gene>
<evidence type="ECO:0000259" key="1">
    <source>
        <dbReference type="Pfam" id="PF24088"/>
    </source>
</evidence>
<evidence type="ECO:0000313" key="4">
    <source>
        <dbReference type="Proteomes" id="UP000554965"/>
    </source>
</evidence>
<feature type="domain" description="DUF7373" evidence="2">
    <location>
        <begin position="287"/>
        <end position="427"/>
    </location>
</feature>
<dbReference type="InterPro" id="IPR055797">
    <property type="entry name" value="DUF7373"/>
</dbReference>
<dbReference type="Proteomes" id="UP000554965">
    <property type="component" value="Unassembled WGS sequence"/>
</dbReference>
<name>A0A7Z7NBK6_9MYCO</name>
<dbReference type="RefSeq" id="WP_260861143.1">
    <property type="nucleotide sequence ID" value="NZ_OCTY01000002.1"/>
</dbReference>
<evidence type="ECO:0000259" key="2">
    <source>
        <dbReference type="Pfam" id="PF24092"/>
    </source>
</evidence>
<accession>A0A7Z7NBK6</accession>
<comment type="caution">
    <text evidence="3">The sequence shown here is derived from an EMBL/GenBank/DDBJ whole genome shotgun (WGS) entry which is preliminary data.</text>
</comment>
<organism evidence="3 4">
    <name type="scientific">Mycobacterium simulans</name>
    <dbReference type="NCBI Taxonomy" id="627089"/>
    <lineage>
        <taxon>Bacteria</taxon>
        <taxon>Bacillati</taxon>
        <taxon>Actinomycetota</taxon>
        <taxon>Actinomycetes</taxon>
        <taxon>Mycobacteriales</taxon>
        <taxon>Mycobacteriaceae</taxon>
        <taxon>Mycobacterium</taxon>
    </lineage>
</organism>
<dbReference type="InterPro" id="IPR056463">
    <property type="entry name" value="DUF7373_C"/>
</dbReference>